<feature type="transmembrane region" description="Helical" evidence="1">
    <location>
        <begin position="478"/>
        <end position="497"/>
    </location>
</feature>
<sequence length="789" mass="90506">MKKLETELRRPGIGSRLDAIVLTSFLSTLACYGLLRICQHHWETHVQRLLQRLRWNDARRELSRTYYERHCTLHDISTMIPSDLMINQDWGPTHAVENILTHGVSIFPGLVDRHVTDAFRNFTISRNSRLVKDDMVYVMNSYKKRKQTRWAFSFSPHDDPSVSRLLRQVGSNDRLRNTLEQFFGPDPAIIKMQTITAGFGAESQGWHPDVNAKASALSHARDFMTHFSLFIPLQDTPPRMGSTGVCPGTHYCTTVDEVALDQGCHQVTTGVDSNGMPVWWAGDAVLMNQNTWHRGWAHTLRNGDDRAVIVLTFTSRPGQERQSPAFRSADPRTLSLGTPLSSFGYTMNDLLQPAYWTAAVFNRLRFLGFYKPPYGNWGWDYLSSLFSRIASDSHQFKRQDLADWLASKRRGSFWNRMVLKHLLSDRLPPLSKERGVWDLWLTASIIKSLGFFRNLALKLAVFVLAFSSVSPRIDRRKLLFKYCLMIAVVLGGLHWGICASQLTRNIKNGIKLRPTFPNRTLPQDIRTNQVTLIPMAGFRRVTHGRPIKLVEPAREDVLIGTRFDSSFLGSFNHFLDYHIGTKFWLKELREWDNAATSNVGRTSPFLNPLVGQITAKVKGRFLLQIPESGKFIEMTIGEARKVTRRRLLLNFSIVHSRLDESVANLISLLRYESLLRDSALAAIAVGVLEHLRELFFEEASERGKKLYTKLPKEPRPQIFTRFQYIKPMIDKQLPQRTNSILCRYVGDKTHEGSSSRILRSSNSNVENTRRNIDGKRIVRLMKKSKQKRL</sequence>
<dbReference type="OrthoDB" id="347251at2759"/>
<keyword evidence="2" id="KW-0560">Oxidoreductase</keyword>
<reference evidence="2" key="1">
    <citation type="journal article" date="2021" name="Sci. Rep.">
        <title>Diploid genomic architecture of Nitzschia inconspicua, an elite biomass production diatom.</title>
        <authorList>
            <person name="Oliver A."/>
            <person name="Podell S."/>
            <person name="Pinowska A."/>
            <person name="Traller J.C."/>
            <person name="Smith S.R."/>
            <person name="McClure R."/>
            <person name="Beliaev A."/>
            <person name="Bohutskyi P."/>
            <person name="Hill E.A."/>
            <person name="Rabines A."/>
            <person name="Zheng H."/>
            <person name="Allen L.Z."/>
            <person name="Kuo A."/>
            <person name="Grigoriev I.V."/>
            <person name="Allen A.E."/>
            <person name="Hazlebeck D."/>
            <person name="Allen E.E."/>
        </authorList>
    </citation>
    <scope>NUCLEOTIDE SEQUENCE</scope>
    <source>
        <strain evidence="2">Hildebrandi</strain>
    </source>
</reference>
<dbReference type="Pfam" id="PF05721">
    <property type="entry name" value="PhyH"/>
    <property type="match status" value="1"/>
</dbReference>
<evidence type="ECO:0000313" key="3">
    <source>
        <dbReference type="Proteomes" id="UP000693970"/>
    </source>
</evidence>
<proteinExistence type="predicted"/>
<gene>
    <name evidence="2" type="ORF">IV203_018034</name>
</gene>
<keyword evidence="1" id="KW-1133">Transmembrane helix</keyword>
<feature type="transmembrane region" description="Helical" evidence="1">
    <location>
        <begin position="439"/>
        <end position="466"/>
    </location>
</feature>
<reference evidence="2" key="2">
    <citation type="submission" date="2021-04" db="EMBL/GenBank/DDBJ databases">
        <authorList>
            <person name="Podell S."/>
        </authorList>
    </citation>
    <scope>NUCLEOTIDE SEQUENCE</scope>
    <source>
        <strain evidence="2">Hildebrandi</strain>
    </source>
</reference>
<keyword evidence="3" id="KW-1185">Reference proteome</keyword>
<dbReference type="GO" id="GO:0051213">
    <property type="term" value="F:dioxygenase activity"/>
    <property type="evidence" value="ECO:0007669"/>
    <property type="project" value="UniProtKB-KW"/>
</dbReference>
<dbReference type="PANTHER" id="PTHR37563:SF2">
    <property type="entry name" value="PHYTANOYL-COA DIOXYGENASE FAMILY PROTEIN (AFU_ORTHOLOGUE AFUA_2G03330)"/>
    <property type="match status" value="1"/>
</dbReference>
<dbReference type="EMBL" id="JAGRRH010000003">
    <property type="protein sequence ID" value="KAG7371892.1"/>
    <property type="molecule type" value="Genomic_DNA"/>
</dbReference>
<dbReference type="Proteomes" id="UP000693970">
    <property type="component" value="Unassembled WGS sequence"/>
</dbReference>
<organism evidence="2 3">
    <name type="scientific">Nitzschia inconspicua</name>
    <dbReference type="NCBI Taxonomy" id="303405"/>
    <lineage>
        <taxon>Eukaryota</taxon>
        <taxon>Sar</taxon>
        <taxon>Stramenopiles</taxon>
        <taxon>Ochrophyta</taxon>
        <taxon>Bacillariophyta</taxon>
        <taxon>Bacillariophyceae</taxon>
        <taxon>Bacillariophycidae</taxon>
        <taxon>Bacillariales</taxon>
        <taxon>Bacillariaceae</taxon>
        <taxon>Nitzschia</taxon>
    </lineage>
</organism>
<protein>
    <submittedName>
        <fullName evidence="2">Phytanoyl-CoA dioxygenase family protein</fullName>
    </submittedName>
</protein>
<keyword evidence="1" id="KW-0472">Membrane</keyword>
<dbReference type="PROSITE" id="PS51257">
    <property type="entry name" value="PROKAR_LIPOPROTEIN"/>
    <property type="match status" value="1"/>
</dbReference>
<evidence type="ECO:0000313" key="2">
    <source>
        <dbReference type="EMBL" id="KAG7371892.1"/>
    </source>
</evidence>
<dbReference type="InterPro" id="IPR008775">
    <property type="entry name" value="Phytyl_CoA_dOase-like"/>
</dbReference>
<keyword evidence="1" id="KW-0812">Transmembrane</keyword>
<evidence type="ECO:0000256" key="1">
    <source>
        <dbReference type="SAM" id="Phobius"/>
    </source>
</evidence>
<dbReference type="InterPro" id="IPR051961">
    <property type="entry name" value="Fungal_Metabolite_Diox"/>
</dbReference>
<name>A0A9K3Q576_9STRA</name>
<dbReference type="PANTHER" id="PTHR37563">
    <property type="entry name" value="PHYTANOYL-COA DIOXYGENASE FAMILY PROTEIN (AFU_ORTHOLOGUE AFUA_2G03330)"/>
    <property type="match status" value="1"/>
</dbReference>
<accession>A0A9K3Q576</accession>
<comment type="caution">
    <text evidence="2">The sequence shown here is derived from an EMBL/GenBank/DDBJ whole genome shotgun (WGS) entry which is preliminary data.</text>
</comment>
<keyword evidence="2" id="KW-0223">Dioxygenase</keyword>
<dbReference type="AlphaFoldDB" id="A0A9K3Q576"/>